<dbReference type="PROSITE" id="PS50005">
    <property type="entry name" value="TPR"/>
    <property type="match status" value="1"/>
</dbReference>
<reference evidence="2 3" key="1">
    <citation type="journal article" date="2013" name="Genome Announc.">
        <title>Draft genome sequences for three mercury-methylating, sulfate-reducing bacteria.</title>
        <authorList>
            <person name="Brown S.D."/>
            <person name="Hurt R.A.Jr."/>
            <person name="Gilmour C.C."/>
            <person name="Elias D.A."/>
        </authorList>
    </citation>
    <scope>NUCLEOTIDE SEQUENCE [LARGE SCALE GENOMIC DNA]</scope>
    <source>
        <strain evidence="2 3">DSM 16529</strain>
    </source>
</reference>
<proteinExistence type="predicted"/>
<dbReference type="Proteomes" id="UP000014975">
    <property type="component" value="Unassembled WGS sequence"/>
</dbReference>
<dbReference type="AlphaFoldDB" id="S7UER2"/>
<dbReference type="Pfam" id="PF13432">
    <property type="entry name" value="TPR_16"/>
    <property type="match status" value="1"/>
</dbReference>
<dbReference type="eggNOG" id="COG0457">
    <property type="taxonomic scope" value="Bacteria"/>
</dbReference>
<dbReference type="OrthoDB" id="5471982at2"/>
<dbReference type="EMBL" id="ATHI01000031">
    <property type="protein sequence ID" value="EPR30723.1"/>
    <property type="molecule type" value="Genomic_DNA"/>
</dbReference>
<evidence type="ECO:0000313" key="3">
    <source>
        <dbReference type="Proteomes" id="UP000014975"/>
    </source>
</evidence>
<dbReference type="SUPFAM" id="SSF48452">
    <property type="entry name" value="TPR-like"/>
    <property type="match status" value="1"/>
</dbReference>
<comment type="caution">
    <text evidence="2">The sequence shown here is derived from an EMBL/GenBank/DDBJ whole genome shotgun (WGS) entry which is preliminary data.</text>
</comment>
<gene>
    <name evidence="2" type="ORF">dsat_1445</name>
</gene>
<keyword evidence="1" id="KW-0802">TPR repeat</keyword>
<evidence type="ECO:0000256" key="1">
    <source>
        <dbReference type="PROSITE-ProRule" id="PRU00339"/>
    </source>
</evidence>
<name>S7UER2_9BACT</name>
<feature type="repeat" description="TPR" evidence="1">
    <location>
        <begin position="18"/>
        <end position="51"/>
    </location>
</feature>
<dbReference type="STRING" id="1121439.dsat_1445"/>
<accession>S7UER2</accession>
<sequence length="294" mass="32360">MKNKIELFQELFSSDPTSKVFYPLAKLYAESGMILQAAETLRQGLSRHPDHMEARLLLIEILHQLERDDAAAEEVEILAGTLSRYPAFWGIWAGMAGQRSPDAAVALNFLSTHLAGEEITWAKVLHKGFEALSGRLGYDDDLDIEAPAQASARPESAFHRSHAPEFTFEAEVSAGVQTRSMTKPIAVDVPDEGRGPSLRTRTMAELLISQGDHAGALEILAELAEHAPEKERIALLSRMEEVHELERQAALKGEAESGLDEADFISGEPMQRAKNKLVRSLSLLAERLEARASV</sequence>
<dbReference type="PATRIC" id="fig|1121439.3.peg.2832"/>
<protein>
    <submittedName>
        <fullName evidence="2">Uncharacterized protein</fullName>
    </submittedName>
</protein>
<evidence type="ECO:0000313" key="2">
    <source>
        <dbReference type="EMBL" id="EPR30723.1"/>
    </source>
</evidence>
<organism evidence="2 3">
    <name type="scientific">Alkalidesulfovibrio alkalitolerans DSM 16529</name>
    <dbReference type="NCBI Taxonomy" id="1121439"/>
    <lineage>
        <taxon>Bacteria</taxon>
        <taxon>Pseudomonadati</taxon>
        <taxon>Thermodesulfobacteriota</taxon>
        <taxon>Desulfovibrionia</taxon>
        <taxon>Desulfovibrionales</taxon>
        <taxon>Desulfovibrionaceae</taxon>
        <taxon>Alkalidesulfovibrio</taxon>
    </lineage>
</organism>
<dbReference type="InterPro" id="IPR011990">
    <property type="entry name" value="TPR-like_helical_dom_sf"/>
</dbReference>
<dbReference type="Gene3D" id="1.25.40.10">
    <property type="entry name" value="Tetratricopeptide repeat domain"/>
    <property type="match status" value="1"/>
</dbReference>
<dbReference type="RefSeq" id="WP_020888141.1">
    <property type="nucleotide sequence ID" value="NZ_ATHI01000031.1"/>
</dbReference>
<dbReference type="InterPro" id="IPR019734">
    <property type="entry name" value="TPR_rpt"/>
</dbReference>
<keyword evidence="3" id="KW-1185">Reference proteome</keyword>